<dbReference type="EMBL" id="CAXKWB010015331">
    <property type="protein sequence ID" value="CAL4113367.1"/>
    <property type="molecule type" value="Genomic_DNA"/>
</dbReference>
<dbReference type="SUPFAM" id="SSF56112">
    <property type="entry name" value="Protein kinase-like (PK-like)"/>
    <property type="match status" value="1"/>
</dbReference>
<gene>
    <name evidence="2" type="ORF">MNOR_LOCUS20108</name>
</gene>
<dbReference type="PANTHER" id="PTHR11012:SF30">
    <property type="entry name" value="PROTEIN KINASE-LIKE DOMAIN-CONTAINING"/>
    <property type="match status" value="1"/>
</dbReference>
<comment type="caution">
    <text evidence="2">The sequence shown here is derived from an EMBL/GenBank/DDBJ whole genome shotgun (WGS) entry which is preliminary data.</text>
</comment>
<dbReference type="Pfam" id="PF02958">
    <property type="entry name" value="EcKL"/>
    <property type="match status" value="1"/>
</dbReference>
<dbReference type="InterPro" id="IPR004119">
    <property type="entry name" value="EcKL"/>
</dbReference>
<dbReference type="InterPro" id="IPR015897">
    <property type="entry name" value="CHK_kinase-like"/>
</dbReference>
<sequence length="460" mass="53585">MKAPDYPSDISKEWLEFVLNDYEKKIQSSSTVVVNTFTLGEGMNLGDGFAGQIVKLDVEATLSSDCYSESKEYNLIIKLMDASAMDREMNRRYSADVREMIMYKEVIPELNKFAKSRGGDEYCLSMPGIIYGKCMDDEFVLVMENLKHQGFDTLTREKGLSYSQIMMAVEYLAKLHALSYSYDKRYGFLDKFPCYKKDYMTNMYVGFGKYLGLMNAKTVLNAIDGQDEIVKRIELAEPRIMKDYDEAMEKVTPTSIMCLTHADLWNNNLMFKVGKTNNNQEVTEAMHVLDWQRSFWNTSVYDLHFLIYTSTTRQIRKGHLEQVLQHYHALFTTITKQMGISIEWSYEDFKSEYNRLQVYGVLRGLLITQFALSEEIKEYKKKEAINCVPYSFMKPVYYYLAKLLIPVKLSSPGQYLFNKFARYMIATFGKEMIEGNNLHMRERVLDILYEADSEGFFDNK</sequence>
<reference evidence="2 3" key="1">
    <citation type="submission" date="2024-05" db="EMBL/GenBank/DDBJ databases">
        <authorList>
            <person name="Wallberg A."/>
        </authorList>
    </citation>
    <scope>NUCLEOTIDE SEQUENCE [LARGE SCALE GENOMIC DNA]</scope>
</reference>
<feature type="domain" description="CHK kinase-like" evidence="1">
    <location>
        <begin position="141"/>
        <end position="337"/>
    </location>
</feature>
<dbReference type="Proteomes" id="UP001497623">
    <property type="component" value="Unassembled WGS sequence"/>
</dbReference>
<dbReference type="AlphaFoldDB" id="A0AAV2R4W2"/>
<dbReference type="InterPro" id="IPR011009">
    <property type="entry name" value="Kinase-like_dom_sf"/>
</dbReference>
<accession>A0AAV2R4W2</accession>
<dbReference type="PANTHER" id="PTHR11012">
    <property type="entry name" value="PROTEIN KINASE-LIKE DOMAIN-CONTAINING"/>
    <property type="match status" value="1"/>
</dbReference>
<name>A0AAV2R4W2_MEGNR</name>
<dbReference type="Gene3D" id="3.90.1200.10">
    <property type="match status" value="1"/>
</dbReference>
<proteinExistence type="predicted"/>
<evidence type="ECO:0000259" key="1">
    <source>
        <dbReference type="SMART" id="SM00587"/>
    </source>
</evidence>
<evidence type="ECO:0000313" key="3">
    <source>
        <dbReference type="Proteomes" id="UP001497623"/>
    </source>
</evidence>
<keyword evidence="3" id="KW-1185">Reference proteome</keyword>
<protein>
    <recommendedName>
        <fullName evidence="1">CHK kinase-like domain-containing protein</fullName>
    </recommendedName>
</protein>
<organism evidence="2 3">
    <name type="scientific">Meganyctiphanes norvegica</name>
    <name type="common">Northern krill</name>
    <name type="synonym">Thysanopoda norvegica</name>
    <dbReference type="NCBI Taxonomy" id="48144"/>
    <lineage>
        <taxon>Eukaryota</taxon>
        <taxon>Metazoa</taxon>
        <taxon>Ecdysozoa</taxon>
        <taxon>Arthropoda</taxon>
        <taxon>Crustacea</taxon>
        <taxon>Multicrustacea</taxon>
        <taxon>Malacostraca</taxon>
        <taxon>Eumalacostraca</taxon>
        <taxon>Eucarida</taxon>
        <taxon>Euphausiacea</taxon>
        <taxon>Euphausiidae</taxon>
        <taxon>Meganyctiphanes</taxon>
    </lineage>
</organism>
<dbReference type="SMART" id="SM00587">
    <property type="entry name" value="CHK"/>
    <property type="match status" value="1"/>
</dbReference>
<evidence type="ECO:0000313" key="2">
    <source>
        <dbReference type="EMBL" id="CAL4113367.1"/>
    </source>
</evidence>